<keyword evidence="1" id="KW-0175">Coiled coil</keyword>
<accession>A0A9P8PC63</accession>
<evidence type="ECO:0000313" key="2">
    <source>
        <dbReference type="EMBL" id="KAH3668890.1"/>
    </source>
</evidence>
<dbReference type="OrthoDB" id="72772at2759"/>
<dbReference type="PANTHER" id="PTHR15157:SF5">
    <property type="entry name" value="UV RADIATION RESISTANCE-ASSOCIATED GENE PROTEIN"/>
    <property type="match status" value="1"/>
</dbReference>
<dbReference type="GO" id="GO:0000149">
    <property type="term" value="F:SNARE binding"/>
    <property type="evidence" value="ECO:0007669"/>
    <property type="project" value="TreeGrafter"/>
</dbReference>
<evidence type="ECO:0000313" key="3">
    <source>
        <dbReference type="Proteomes" id="UP000769157"/>
    </source>
</evidence>
<dbReference type="AlphaFoldDB" id="A0A9P8PC63"/>
<protein>
    <submittedName>
        <fullName evidence="2">Uncharacterized protein</fullName>
    </submittedName>
</protein>
<proteinExistence type="predicted"/>
<dbReference type="GO" id="GO:0035493">
    <property type="term" value="P:SNARE complex assembly"/>
    <property type="evidence" value="ECO:0007669"/>
    <property type="project" value="TreeGrafter"/>
</dbReference>
<reference evidence="2" key="1">
    <citation type="journal article" date="2021" name="Open Biol.">
        <title>Shared evolutionary footprints suggest mitochondrial oxidative damage underlies multiple complex I losses in fungi.</title>
        <authorList>
            <person name="Schikora-Tamarit M.A."/>
            <person name="Marcet-Houben M."/>
            <person name="Nosek J."/>
            <person name="Gabaldon T."/>
        </authorList>
    </citation>
    <scope>NUCLEOTIDE SEQUENCE</scope>
    <source>
        <strain evidence="2">CBS6075</strain>
    </source>
</reference>
<name>A0A9P8PC63_9ASCO</name>
<dbReference type="GO" id="GO:0000323">
    <property type="term" value="C:lytic vacuole"/>
    <property type="evidence" value="ECO:0007669"/>
    <property type="project" value="TreeGrafter"/>
</dbReference>
<dbReference type="Proteomes" id="UP000769157">
    <property type="component" value="Unassembled WGS sequence"/>
</dbReference>
<dbReference type="GeneID" id="70234612"/>
<dbReference type="EMBL" id="JAEUBE010000158">
    <property type="protein sequence ID" value="KAH3668890.1"/>
    <property type="molecule type" value="Genomic_DNA"/>
</dbReference>
<comment type="caution">
    <text evidence="2">The sequence shown here is derived from an EMBL/GenBank/DDBJ whole genome shotgun (WGS) entry which is preliminary data.</text>
</comment>
<sequence>MTSVPHLDRKRSIEWELAQRTGNSAGYYRKLRHVRTVVVKNVRVLSEPSKRESRLFKMKTKSSVNIGGAGASQSNEIRTMTQVGDLIEPSRNTDHAKNTRLLRTIDPVERQLQLQNFNRCTFLDCFFTMNHFLDTTSPFYISRVFDNSVDMCEDLHLSGLNLKSFTINVYVKVDGQWKFLVQHNVKLSFLVNLGNDLDVIESNLKHHPNLLLLRMNDDNYYIQSSSDIPTDTIAKLKAIAARKLEMSHLHEQPTCSFDQIMKLNNLTICIVDLLSSKKALMEKIEAAIDESLVVQPSTMVSDCLSMLLDSQNLTTKMLGQQISRLKEIKSIKQQHINQFSANKHQREDFVHYTVQLESTSVETAKEKSRIANTLLRIFPIDSNSKLEFSLLGYHMPHSFNFLKMMRSDIERFNALLGIVVLLVSKLSQYLKVPLRYPLKFFGSNSYITDPVSKMQTKLRIYPLFIVQNSNLAIRFEFGLSLLLKNLQQLFESENLTKLDDHDLLANLKVLLTCISSDEETRINSGVVSKDRLNAIKQNLLKKPNGEQLN</sequence>
<dbReference type="RefSeq" id="XP_046063304.1">
    <property type="nucleotide sequence ID" value="XM_046203537.1"/>
</dbReference>
<gene>
    <name evidence="2" type="ORF">OGAPHI_002645</name>
</gene>
<reference evidence="2" key="2">
    <citation type="submission" date="2021-01" db="EMBL/GenBank/DDBJ databases">
        <authorList>
            <person name="Schikora-Tamarit M.A."/>
        </authorList>
    </citation>
    <scope>NUCLEOTIDE SEQUENCE</scope>
    <source>
        <strain evidence="2">CBS6075</strain>
    </source>
</reference>
<dbReference type="GO" id="GO:0005768">
    <property type="term" value="C:endosome"/>
    <property type="evidence" value="ECO:0007669"/>
    <property type="project" value="TreeGrafter"/>
</dbReference>
<evidence type="ECO:0000256" key="1">
    <source>
        <dbReference type="ARBA" id="ARBA00023054"/>
    </source>
</evidence>
<dbReference type="PANTHER" id="PTHR15157">
    <property type="entry name" value="UV RADIATION RESISTANCE-ASSOCIATED GENE PROTEIN"/>
    <property type="match status" value="1"/>
</dbReference>
<organism evidence="2 3">
    <name type="scientific">Ogataea philodendri</name>
    <dbReference type="NCBI Taxonomy" id="1378263"/>
    <lineage>
        <taxon>Eukaryota</taxon>
        <taxon>Fungi</taxon>
        <taxon>Dikarya</taxon>
        <taxon>Ascomycota</taxon>
        <taxon>Saccharomycotina</taxon>
        <taxon>Pichiomycetes</taxon>
        <taxon>Pichiales</taxon>
        <taxon>Pichiaceae</taxon>
        <taxon>Ogataea</taxon>
    </lineage>
</organism>
<keyword evidence="3" id="KW-1185">Reference proteome</keyword>